<comment type="caution">
    <text evidence="1">The sequence shown here is derived from an EMBL/GenBank/DDBJ whole genome shotgun (WGS) entry which is preliminary data.</text>
</comment>
<evidence type="ECO:0000313" key="2">
    <source>
        <dbReference type="Proteomes" id="UP000663828"/>
    </source>
</evidence>
<dbReference type="AlphaFoldDB" id="A0A816H8Y0"/>
<evidence type="ECO:0000313" key="1">
    <source>
        <dbReference type="EMBL" id="CAF1684192.1"/>
    </source>
</evidence>
<sequence length="28" mass="2984">MSYRFAYPNGGAALGYNVDPTLMSAGYP</sequence>
<accession>A0A816H8Y0</accession>
<dbReference type="Proteomes" id="UP000663828">
    <property type="component" value="Unassembled WGS sequence"/>
</dbReference>
<proteinExistence type="predicted"/>
<organism evidence="1 2">
    <name type="scientific">Adineta ricciae</name>
    <name type="common">Rotifer</name>
    <dbReference type="NCBI Taxonomy" id="249248"/>
    <lineage>
        <taxon>Eukaryota</taxon>
        <taxon>Metazoa</taxon>
        <taxon>Spiralia</taxon>
        <taxon>Gnathifera</taxon>
        <taxon>Rotifera</taxon>
        <taxon>Eurotatoria</taxon>
        <taxon>Bdelloidea</taxon>
        <taxon>Adinetida</taxon>
        <taxon>Adinetidae</taxon>
        <taxon>Adineta</taxon>
    </lineage>
</organism>
<name>A0A816H8Y0_ADIRI</name>
<dbReference type="EMBL" id="CAJNOR010016113">
    <property type="protein sequence ID" value="CAF1684192.1"/>
    <property type="molecule type" value="Genomic_DNA"/>
</dbReference>
<gene>
    <name evidence="1" type="ORF">XAT740_LOCUS61410</name>
</gene>
<protein>
    <submittedName>
        <fullName evidence="1">Uncharacterized protein</fullName>
    </submittedName>
</protein>
<reference evidence="1" key="1">
    <citation type="submission" date="2021-02" db="EMBL/GenBank/DDBJ databases">
        <authorList>
            <person name="Nowell W R."/>
        </authorList>
    </citation>
    <scope>NUCLEOTIDE SEQUENCE</scope>
</reference>
<keyword evidence="2" id="KW-1185">Reference proteome</keyword>
<feature type="non-terminal residue" evidence="1">
    <location>
        <position position="28"/>
    </location>
</feature>